<evidence type="ECO:0000313" key="1">
    <source>
        <dbReference type="EMBL" id="RSM91574.1"/>
    </source>
</evidence>
<organism evidence="1 2">
    <name type="scientific">Kibdelosporangium aridum</name>
    <dbReference type="NCBI Taxonomy" id="2030"/>
    <lineage>
        <taxon>Bacteria</taxon>
        <taxon>Bacillati</taxon>
        <taxon>Actinomycetota</taxon>
        <taxon>Actinomycetes</taxon>
        <taxon>Pseudonocardiales</taxon>
        <taxon>Pseudonocardiaceae</taxon>
        <taxon>Kibdelosporangium</taxon>
    </lineage>
</organism>
<name>A0A428ZU10_KIBAR</name>
<reference evidence="1 2" key="1">
    <citation type="submission" date="2018-05" db="EMBL/GenBank/DDBJ databases">
        <title>Evolution of GPA BGCs.</title>
        <authorList>
            <person name="Waglechner N."/>
            <person name="Wright G.D."/>
        </authorList>
    </citation>
    <scope>NUCLEOTIDE SEQUENCE [LARGE SCALE GENOMIC DNA]</scope>
    <source>
        <strain evidence="1 2">A82846</strain>
    </source>
</reference>
<dbReference type="AlphaFoldDB" id="A0A428ZU10"/>
<gene>
    <name evidence="1" type="ORF">DMH04_00840</name>
</gene>
<proteinExistence type="predicted"/>
<dbReference type="Proteomes" id="UP000287547">
    <property type="component" value="Unassembled WGS sequence"/>
</dbReference>
<dbReference type="EMBL" id="QHKI01000001">
    <property type="protein sequence ID" value="RSM91574.1"/>
    <property type="molecule type" value="Genomic_DNA"/>
</dbReference>
<accession>A0A428ZU10</accession>
<comment type="caution">
    <text evidence="1">The sequence shown here is derived from an EMBL/GenBank/DDBJ whole genome shotgun (WGS) entry which is preliminary data.</text>
</comment>
<sequence length="84" mass="9338">MDREAYASMMPVEPDGPVLGPTLAGWLSARDETRAHLSTARPPVDEAWVQRLADLLATERSWQDQYTDLLALGSSRGKFPPSQR</sequence>
<protein>
    <submittedName>
        <fullName evidence="1">Uncharacterized protein</fullName>
    </submittedName>
</protein>
<evidence type="ECO:0000313" key="2">
    <source>
        <dbReference type="Proteomes" id="UP000287547"/>
    </source>
</evidence>